<keyword evidence="5" id="KW-1185">Reference proteome</keyword>
<feature type="transmembrane region" description="Helical" evidence="2">
    <location>
        <begin position="279"/>
        <end position="300"/>
    </location>
</feature>
<feature type="compositionally biased region" description="Polar residues" evidence="1">
    <location>
        <begin position="235"/>
        <end position="248"/>
    </location>
</feature>
<feature type="domain" description="G" evidence="3">
    <location>
        <begin position="620"/>
        <end position="730"/>
    </location>
</feature>
<protein>
    <recommendedName>
        <fullName evidence="3">G domain-containing protein</fullName>
    </recommendedName>
</protein>
<keyword evidence="2" id="KW-0472">Membrane</keyword>
<reference evidence="4" key="1">
    <citation type="submission" date="2023-08" db="EMBL/GenBank/DDBJ databases">
        <authorList>
            <person name="Chen Y."/>
            <person name="Shah S."/>
            <person name="Dougan E. K."/>
            <person name="Thang M."/>
            <person name="Chan C."/>
        </authorList>
    </citation>
    <scope>NUCLEOTIDE SEQUENCE</scope>
</reference>
<name>A0AA36IIQ1_9DINO</name>
<dbReference type="InterPro" id="IPR006073">
    <property type="entry name" value="GTP-bd"/>
</dbReference>
<evidence type="ECO:0000313" key="4">
    <source>
        <dbReference type="EMBL" id="CAJ1387481.1"/>
    </source>
</evidence>
<evidence type="ECO:0000259" key="3">
    <source>
        <dbReference type="Pfam" id="PF01926"/>
    </source>
</evidence>
<keyword evidence="2" id="KW-0812">Transmembrane</keyword>
<comment type="caution">
    <text evidence="4">The sequence shown here is derived from an EMBL/GenBank/DDBJ whole genome shotgun (WGS) entry which is preliminary data.</text>
</comment>
<feature type="compositionally biased region" description="Polar residues" evidence="1">
    <location>
        <begin position="193"/>
        <end position="209"/>
    </location>
</feature>
<organism evidence="4 5">
    <name type="scientific">Effrenium voratum</name>
    <dbReference type="NCBI Taxonomy" id="2562239"/>
    <lineage>
        <taxon>Eukaryota</taxon>
        <taxon>Sar</taxon>
        <taxon>Alveolata</taxon>
        <taxon>Dinophyceae</taxon>
        <taxon>Suessiales</taxon>
        <taxon>Symbiodiniaceae</taxon>
        <taxon>Effrenium</taxon>
    </lineage>
</organism>
<dbReference type="EMBL" id="CAUJNA010001525">
    <property type="protein sequence ID" value="CAJ1387481.1"/>
    <property type="molecule type" value="Genomic_DNA"/>
</dbReference>
<feature type="transmembrane region" description="Helical" evidence="2">
    <location>
        <begin position="48"/>
        <end position="72"/>
    </location>
</feature>
<feature type="region of interest" description="Disordered" evidence="1">
    <location>
        <begin position="190"/>
        <end position="253"/>
    </location>
</feature>
<accession>A0AA36IIQ1</accession>
<keyword evidence="2" id="KW-1133">Transmembrane helix</keyword>
<dbReference type="Pfam" id="PF01926">
    <property type="entry name" value="MMR_HSR1"/>
    <property type="match status" value="1"/>
</dbReference>
<proteinExistence type="predicted"/>
<dbReference type="InterPro" id="IPR027417">
    <property type="entry name" value="P-loop_NTPase"/>
</dbReference>
<evidence type="ECO:0000313" key="5">
    <source>
        <dbReference type="Proteomes" id="UP001178507"/>
    </source>
</evidence>
<dbReference type="Gene3D" id="3.40.50.300">
    <property type="entry name" value="P-loop containing nucleotide triphosphate hydrolases"/>
    <property type="match status" value="1"/>
</dbReference>
<dbReference type="SUPFAM" id="SSF52540">
    <property type="entry name" value="P-loop containing nucleoside triphosphate hydrolases"/>
    <property type="match status" value="1"/>
</dbReference>
<gene>
    <name evidence="4" type="ORF">EVOR1521_LOCUS13556</name>
</gene>
<feature type="transmembrane region" description="Helical" evidence="2">
    <location>
        <begin position="103"/>
        <end position="125"/>
    </location>
</feature>
<dbReference type="GO" id="GO:0005525">
    <property type="term" value="F:GTP binding"/>
    <property type="evidence" value="ECO:0007669"/>
    <property type="project" value="InterPro"/>
</dbReference>
<dbReference type="Proteomes" id="UP001178507">
    <property type="component" value="Unassembled WGS sequence"/>
</dbReference>
<evidence type="ECO:0000256" key="1">
    <source>
        <dbReference type="SAM" id="MobiDB-lite"/>
    </source>
</evidence>
<feature type="transmembrane region" description="Helical" evidence="2">
    <location>
        <begin position="21"/>
        <end position="42"/>
    </location>
</feature>
<sequence length="1303" mass="145368">MANRQHLLTIMRKSVASHCSGLVGLIVFEYQVLKISVARFSLDAAASLPGALLLSTICFTVVALTASASFILTDYLRRVAIDEAVTQGVGLRLNAQPLHKTRLGGLTLLLAGVNQILLFADLFVADWNPVVGNLKDALEVGQHEVMMCLLPLVWYFLSLSSICECPLLPWSAVQSAFQEQIPLCNFLTRQGDRPQQSQSGQSRTSFGSRSQRRPDNCNEQSMVEMVHMSQPPNPSRTSFSQETVQASQLAKEDDKESGDLGYLLAGFPKLMAARPYSTCTHLLLVLASVATLSVASGVLLKQYRFSFEPRLLTCESIGGRLIKVDRLLANTLPVNYYILPEDKTVPVTLFLQPDPTLATRLAWHPPGGANERWQIQRARFKAPAVHNFTLLPEQFGLPASIRMTGIIDKTITFLVLGVSQVRAWLRDDLLGDWKHQPWQSWHVNRARLTQQTSGPQAVSFTVQADWALLDLQYEMTLKPFEGGGAMVTPSCSSRLQQATAKEIRCFWQENGQFFPECPGSCDVNMTLKVAPRDAGQQTVFRFQLSQTYQLSMQVEQNQGFVLNQLRRIQRDFDWAADLKDSHTMKVLRERRGKLLEEEYAKEIKTRCPSTPAECDSSASRIILVGLTGAGKSSVCRYITNSAQCEPSNSLKSHTSKVTEVVQRAFGDCSKTCVHVFDIPGYRDTRGEAFDQEQWSRTMHELNRRNRGRPVKQIVWVVNGASKRYQQMHRDMLLAYRRYFGTAFYRHLTLLVNFVRTAQYGPSLAHAQEWTDAFSAEVLEGERQILGGNSGQWNAVRGATSRAVADNLKVIVADADPDRLEEAELSVPLSAPFVHQLKEFQEANLAGLIRMMDGFAEDTQDGLWLNATCAQMGWGTLSAQETTAEIDVIRSQTRVSVLVKGSYLGLQDQLSVQPLSSKCTAQPPDGIVLKPDAGSDVPDSLTFTFFAGVLDNATLTDVEAVRLCFAEAAPFPAFCQDGGLFPIRSRFTRALSMSVPNLQKIKCKPCRLGGKTEALRRHPCKYTCVPGSRPVGFENLSCSSLAVVRHPEDNTMMFVPRLPVLPECKPVPCPLGSWGSDVVTGCGCGPFHRGDVAATITAPYYRFSCVRWLRNGRVRITKARGQDLGRYLSSRRDGFWITNGERDALSTWVVVHAAPVEWEIEYKAIKPGEEFDVPVFRLRKASGSDVGCYLATAGPDPDRWKHSPTTSYAFVSCATRERHNTWWSFFIADWHYEKDKALRVIPSRKFVTQIFKSRPPGTAGPEPHLILDLGRALVTRNSLRNEASSWVFAETETAYTPNWEVEYV</sequence>
<evidence type="ECO:0000256" key="2">
    <source>
        <dbReference type="SAM" id="Phobius"/>
    </source>
</evidence>